<dbReference type="Gene3D" id="3.40.980.20">
    <property type="entry name" value="Four-carbon acid sugar kinase, nucleotide binding domain"/>
    <property type="match status" value="1"/>
</dbReference>
<dbReference type="InterPro" id="IPR037051">
    <property type="entry name" value="4-carb_acid_sugar_kinase_N_sf"/>
</dbReference>
<dbReference type="SUPFAM" id="SSF142764">
    <property type="entry name" value="YgbK-like"/>
    <property type="match status" value="1"/>
</dbReference>
<evidence type="ECO:0000313" key="9">
    <source>
        <dbReference type="EMBL" id="MFC3292078.1"/>
    </source>
</evidence>
<proteinExistence type="inferred from homology"/>
<comment type="caution">
    <text evidence="9">The sequence shown here is derived from an EMBL/GenBank/DDBJ whole genome shotgun (WGS) entry which is preliminary data.</text>
</comment>
<comment type="similarity">
    <text evidence="1">Belongs to the four-carbon acid sugar kinase family.</text>
</comment>
<organism evidence="9 10">
    <name type="scientific">Modicisalibacter luteus</name>
    <dbReference type="NCBI Taxonomy" id="453962"/>
    <lineage>
        <taxon>Bacteria</taxon>
        <taxon>Pseudomonadati</taxon>
        <taxon>Pseudomonadota</taxon>
        <taxon>Gammaproteobacteria</taxon>
        <taxon>Oceanospirillales</taxon>
        <taxon>Halomonadaceae</taxon>
        <taxon>Modicisalibacter</taxon>
    </lineage>
</organism>
<evidence type="ECO:0000256" key="5">
    <source>
        <dbReference type="ARBA" id="ARBA00022840"/>
    </source>
</evidence>
<accession>A0ABV7LZM1</accession>
<dbReference type="Pfam" id="PF07005">
    <property type="entry name" value="SBD_N"/>
    <property type="match status" value="1"/>
</dbReference>
<protein>
    <submittedName>
        <fullName evidence="9">Four-carbon acid sugar kinase family protein</fullName>
        <ecNumber evidence="9">2.7.1.-</ecNumber>
    </submittedName>
</protein>
<evidence type="ECO:0000256" key="6">
    <source>
        <dbReference type="ARBA" id="ARBA00023277"/>
    </source>
</evidence>
<evidence type="ECO:0000256" key="3">
    <source>
        <dbReference type="ARBA" id="ARBA00022741"/>
    </source>
</evidence>
<keyword evidence="4 9" id="KW-0418">Kinase</keyword>
<evidence type="ECO:0000313" key="10">
    <source>
        <dbReference type="Proteomes" id="UP001595640"/>
    </source>
</evidence>
<keyword evidence="5" id="KW-0067">ATP-binding</keyword>
<dbReference type="Pfam" id="PF17042">
    <property type="entry name" value="NBD_C"/>
    <property type="match status" value="1"/>
</dbReference>
<keyword evidence="3" id="KW-0547">Nucleotide-binding</keyword>
<sequence length="387" mass="41071">MAELTVAIVADDLTGAMDAAAPFARRSARTSVVIALEHLADVIAQGNLPDVLAINTESRHLPAEQAARRVAEAFESLLPFAPHILFKKVDSTLRGNVVAECLAARRSSGRGLLVCPAVPAQGRTLRDGQIHVHGEPLAASDYGRDARSAPPAEPLAVLFARQGLDIPVMREGGAGEAPDVIADAVDDADLQRLARALLESPQRWLAVGAAGLTEALAGCLFPAGFASASTIPPLENLLIAVGSRCDLARRQVARLCEACPGFSIIHAMENDMARHGPARQQLIIPERRSSTRFTAEQVARGMAYCVQALLEEKSGQAYMLFLTGGDTAMAVMARLSVRQVELAGEWAPGVAWGWLDGDRHRPVMTKAGGFGDEALLMRLGQASTTRG</sequence>
<gene>
    <name evidence="9" type="ORF">ACFOEI_08330</name>
</gene>
<feature type="domain" description="Four-carbon acid sugar kinase N-terminal" evidence="7">
    <location>
        <begin position="7"/>
        <end position="216"/>
    </location>
</feature>
<dbReference type="Gene3D" id="3.40.50.10840">
    <property type="entry name" value="Putative sugar-binding, N-terminal domain"/>
    <property type="match status" value="1"/>
</dbReference>
<evidence type="ECO:0000259" key="8">
    <source>
        <dbReference type="Pfam" id="PF17042"/>
    </source>
</evidence>
<dbReference type="InterPro" id="IPR031475">
    <property type="entry name" value="NBD_C"/>
</dbReference>
<evidence type="ECO:0000259" key="7">
    <source>
        <dbReference type="Pfam" id="PF07005"/>
    </source>
</evidence>
<evidence type="ECO:0000256" key="2">
    <source>
        <dbReference type="ARBA" id="ARBA00022679"/>
    </source>
</evidence>
<dbReference type="EC" id="2.7.1.-" evidence="9"/>
<feature type="domain" description="Four-carbon acid sugar kinase nucleotide binding" evidence="8">
    <location>
        <begin position="291"/>
        <end position="376"/>
    </location>
</feature>
<dbReference type="EMBL" id="JBHRUH010000012">
    <property type="protein sequence ID" value="MFC3292078.1"/>
    <property type="molecule type" value="Genomic_DNA"/>
</dbReference>
<evidence type="ECO:0000256" key="1">
    <source>
        <dbReference type="ARBA" id="ARBA00005715"/>
    </source>
</evidence>
<dbReference type="Proteomes" id="UP001595640">
    <property type="component" value="Unassembled WGS sequence"/>
</dbReference>
<evidence type="ECO:0000256" key="4">
    <source>
        <dbReference type="ARBA" id="ARBA00022777"/>
    </source>
</evidence>
<dbReference type="GO" id="GO:0016301">
    <property type="term" value="F:kinase activity"/>
    <property type="evidence" value="ECO:0007669"/>
    <property type="project" value="UniProtKB-KW"/>
</dbReference>
<keyword evidence="6" id="KW-0119">Carbohydrate metabolism</keyword>
<name>A0ABV7LZM1_9GAMM</name>
<dbReference type="InterPro" id="IPR042213">
    <property type="entry name" value="NBD_C_sf"/>
</dbReference>
<keyword evidence="2 9" id="KW-0808">Transferase</keyword>
<dbReference type="RefSeq" id="WP_026300333.1">
    <property type="nucleotide sequence ID" value="NZ_BMXD01000003.1"/>
</dbReference>
<dbReference type="InterPro" id="IPR010737">
    <property type="entry name" value="4-carb_acid_sugar_kinase_N"/>
</dbReference>
<reference evidence="10" key="1">
    <citation type="journal article" date="2019" name="Int. J. Syst. Evol. Microbiol.">
        <title>The Global Catalogue of Microorganisms (GCM) 10K type strain sequencing project: providing services to taxonomists for standard genome sequencing and annotation.</title>
        <authorList>
            <consortium name="The Broad Institute Genomics Platform"/>
            <consortium name="The Broad Institute Genome Sequencing Center for Infectious Disease"/>
            <person name="Wu L."/>
            <person name="Ma J."/>
        </authorList>
    </citation>
    <scope>NUCLEOTIDE SEQUENCE [LARGE SCALE GENOMIC DNA]</scope>
    <source>
        <strain evidence="10">KCTC 12847</strain>
    </source>
</reference>
<keyword evidence="10" id="KW-1185">Reference proteome</keyword>